<accession>A0A8J6B3Q4</accession>
<dbReference type="Proteomes" id="UP000717585">
    <property type="component" value="Unassembled WGS sequence"/>
</dbReference>
<dbReference type="SUPFAM" id="SSF52540">
    <property type="entry name" value="P-loop containing nucleoside triphosphate hydrolases"/>
    <property type="match status" value="1"/>
</dbReference>
<feature type="compositionally biased region" description="Basic and acidic residues" evidence="1">
    <location>
        <begin position="435"/>
        <end position="472"/>
    </location>
</feature>
<evidence type="ECO:0000313" key="3">
    <source>
        <dbReference type="Proteomes" id="UP000717585"/>
    </source>
</evidence>
<dbReference type="InterPro" id="IPR027417">
    <property type="entry name" value="P-loop_NTPase"/>
</dbReference>
<reference evidence="2" key="1">
    <citation type="submission" date="2021-05" db="EMBL/GenBank/DDBJ databases">
        <title>A free-living protist that lacks canonical eukaryotic 1 DNA replication and segregation systems.</title>
        <authorList>
            <person name="Salas-Leiva D.E."/>
            <person name="Tromer E.C."/>
            <person name="Curtis B.A."/>
            <person name="Jerlstrom-Hultqvist J."/>
            <person name="Kolisko M."/>
            <person name="Yi Z."/>
            <person name="Salas-Leiva J.S."/>
            <person name="Gallot-Lavallee L."/>
            <person name="Kops G.J.P.L."/>
            <person name="Archibald J.M."/>
            <person name="Simpson A.G.B."/>
            <person name="Roger A.J."/>
        </authorList>
    </citation>
    <scope>NUCLEOTIDE SEQUENCE</scope>
    <source>
        <strain evidence="2">BICM</strain>
    </source>
</reference>
<evidence type="ECO:0000313" key="2">
    <source>
        <dbReference type="EMBL" id="KAG9393649.1"/>
    </source>
</evidence>
<sequence length="507" mass="56186">MSFQSLQVDHHIVKALRENDLVDPTFFQLYAIPKALDVTSKRILLSGPPNHGKMITYLIAMLSNLAARSDASQTLQSIIVVPNEDKLHTARWTLAMLSKYSPNTQNILEIHDSASLEKAQVELGHATTLIVTVDRLSDLASIPIDYASIMFVAYQDLGDLLASSPSAEERLRSLALNVTGARLFLICRPTDSPSVHSFARTFGEYEDLSVPANYAPLFEMQHYLVPVATKAVEPAGEQRDETPDEDIAAQCHIIQKIVEDKHCQKALVVCREMRNAQIVKGRIEQSPLFSGENARACICLNPFLEDSDGNRRPDALNEVTRQFSQPGIKVATTSEAAIKLLGNFPVSHVILLQFPSTRAAYVSMAKRACSQYGFADMISFIDVRGRECIQDLQRCGLTFQKLPVPALPDDLKEVIISHKKSDGHRVGGRRFQKGKWNDRRDASKDRTGSSADRGETRPKTDRHPDARHERRPSAGSVSGKQQRPRTADAGRKGKSRGSRGRGRGEGK</sequence>
<feature type="compositionally biased region" description="Basic residues" evidence="1">
    <location>
        <begin position="492"/>
        <end position="501"/>
    </location>
</feature>
<dbReference type="EMBL" id="JAHDYR010000021">
    <property type="protein sequence ID" value="KAG9393649.1"/>
    <property type="molecule type" value="Genomic_DNA"/>
</dbReference>
<feature type="region of interest" description="Disordered" evidence="1">
    <location>
        <begin position="418"/>
        <end position="507"/>
    </location>
</feature>
<proteinExistence type="predicted"/>
<comment type="caution">
    <text evidence="2">The sequence shown here is derived from an EMBL/GenBank/DDBJ whole genome shotgun (WGS) entry which is preliminary data.</text>
</comment>
<name>A0A8J6B3Q4_9EUKA</name>
<dbReference type="AlphaFoldDB" id="A0A8J6B3Q4"/>
<dbReference type="Gene3D" id="3.40.50.300">
    <property type="entry name" value="P-loop containing nucleotide triphosphate hydrolases"/>
    <property type="match status" value="1"/>
</dbReference>
<organism evidence="2 3">
    <name type="scientific">Carpediemonas membranifera</name>
    <dbReference type="NCBI Taxonomy" id="201153"/>
    <lineage>
        <taxon>Eukaryota</taxon>
        <taxon>Metamonada</taxon>
        <taxon>Carpediemonas-like organisms</taxon>
        <taxon>Carpediemonas</taxon>
    </lineage>
</organism>
<keyword evidence="3" id="KW-1185">Reference proteome</keyword>
<protein>
    <submittedName>
        <fullName evidence="2">Uncharacterized protein</fullName>
    </submittedName>
</protein>
<evidence type="ECO:0000256" key="1">
    <source>
        <dbReference type="SAM" id="MobiDB-lite"/>
    </source>
</evidence>
<gene>
    <name evidence="2" type="ORF">J8273_4767</name>
</gene>